<accession>A0AAT9TZB9</accession>
<dbReference type="SUPFAM" id="SSF47565">
    <property type="entry name" value="Insect pheromone/odorant-binding proteins"/>
    <property type="match status" value="1"/>
</dbReference>
<gene>
    <name evidence="1" type="primary">OBP17</name>
</gene>
<dbReference type="CDD" id="cd23992">
    <property type="entry name" value="PBP_GOBP"/>
    <property type="match status" value="1"/>
</dbReference>
<dbReference type="AlphaFoldDB" id="A0AAT9TZB9"/>
<dbReference type="Pfam" id="PF01395">
    <property type="entry name" value="PBP_GOBP"/>
    <property type="match status" value="1"/>
</dbReference>
<dbReference type="InterPro" id="IPR006170">
    <property type="entry name" value="PBP/GOBP"/>
</dbReference>
<dbReference type="EMBL" id="OP575943">
    <property type="protein sequence ID" value="WGJ83464.1"/>
    <property type="molecule type" value="mRNA"/>
</dbReference>
<dbReference type="GO" id="GO:0005549">
    <property type="term" value="F:odorant binding"/>
    <property type="evidence" value="ECO:0007669"/>
    <property type="project" value="InterPro"/>
</dbReference>
<reference evidence="1" key="1">
    <citation type="submission" date="2022-10" db="EMBL/GenBank/DDBJ databases">
        <authorList>
            <person name="Pan Y."/>
            <person name="Chen W."/>
        </authorList>
    </citation>
    <scope>NUCLEOTIDE SEQUENCE</scope>
</reference>
<dbReference type="Gene3D" id="1.10.238.20">
    <property type="entry name" value="Pheromone/general odorant binding protein domain"/>
    <property type="match status" value="1"/>
</dbReference>
<proteinExistence type="evidence at transcript level"/>
<dbReference type="InterPro" id="IPR036728">
    <property type="entry name" value="PBP_GOBP_sf"/>
</dbReference>
<sequence length="164" mass="19105">MIILRQSKYYVLPASKKCIFIIYVLLSHLYHLGSLIHAHSYDYSRKASSFKINFMESSKHCSNLYNTSLVDILPLFARVDIGSIQAKCFLLCLLQRYQMIDKGGTFHRDRVDRFLDSMPDSKFKSSLKLFKDKCLKEDSQNQCQKAYKFSACFYKSNIDKEHGS</sequence>
<evidence type="ECO:0000313" key="1">
    <source>
        <dbReference type="EMBL" id="WGJ83464.1"/>
    </source>
</evidence>
<organism evidence="1">
    <name type="scientific">Eocanthecona furcellata</name>
    <dbReference type="NCBI Taxonomy" id="696902"/>
    <lineage>
        <taxon>Eukaryota</taxon>
        <taxon>Metazoa</taxon>
        <taxon>Ecdysozoa</taxon>
        <taxon>Arthropoda</taxon>
        <taxon>Hexapoda</taxon>
        <taxon>Insecta</taxon>
        <taxon>Pterygota</taxon>
        <taxon>Neoptera</taxon>
        <taxon>Paraneoptera</taxon>
        <taxon>Hemiptera</taxon>
        <taxon>Heteroptera</taxon>
        <taxon>Panheteroptera</taxon>
        <taxon>Pentatomomorpha</taxon>
        <taxon>Pentatomoidea</taxon>
        <taxon>Pentatomidae</taxon>
        <taxon>Asopinae</taxon>
        <taxon>Eocanthecona</taxon>
    </lineage>
</organism>
<name>A0AAT9TZB9_9HEMI</name>
<protein>
    <submittedName>
        <fullName evidence="1">Odorant-binding protein 17</fullName>
    </submittedName>
</protein>
<dbReference type="SMART" id="SM00708">
    <property type="entry name" value="PhBP"/>
    <property type="match status" value="1"/>
</dbReference>